<evidence type="ECO:0000313" key="1">
    <source>
        <dbReference type="EMBL" id="MBO1079795.1"/>
    </source>
</evidence>
<name>A0ABS3KQP3_9PROT</name>
<dbReference type="RefSeq" id="WP_207417542.1">
    <property type="nucleotide sequence ID" value="NZ_CP061177.1"/>
</dbReference>
<dbReference type="EMBL" id="JACTNG010000006">
    <property type="protein sequence ID" value="MBO1079795.1"/>
    <property type="molecule type" value="Genomic_DNA"/>
</dbReference>
<reference evidence="1 2" key="1">
    <citation type="submission" date="2020-09" db="EMBL/GenBank/DDBJ databases">
        <title>Roseomonas.</title>
        <authorList>
            <person name="Zhu W."/>
        </authorList>
    </citation>
    <scope>NUCLEOTIDE SEQUENCE [LARGE SCALE GENOMIC DNA]</scope>
    <source>
        <strain evidence="1 2">573</strain>
    </source>
</reference>
<proteinExistence type="predicted"/>
<protein>
    <recommendedName>
        <fullName evidence="3">Phosphatase PAP2 family protein</fullName>
    </recommendedName>
</protein>
<keyword evidence="2" id="KW-1185">Reference proteome</keyword>
<evidence type="ECO:0000313" key="2">
    <source>
        <dbReference type="Proteomes" id="UP001518989"/>
    </source>
</evidence>
<sequence>MMFATEDELRLVAEGLMRRTLPKPAWTHAAHVAAAVWITARCPGVVPERDMPGFIRAFNTATGVANSDSGGYHATITLAALRATAWFLAARPAVPLPEACNALLASAVGRRGWMAAHWSDALLWSVAARRAWVAPDRAPLPWGP</sequence>
<dbReference type="Proteomes" id="UP001518989">
    <property type="component" value="Unassembled WGS sequence"/>
</dbReference>
<evidence type="ECO:0008006" key="3">
    <source>
        <dbReference type="Google" id="ProtNLM"/>
    </source>
</evidence>
<organism evidence="1 2">
    <name type="scientific">Roseomonas haemaphysalidis</name>
    <dbReference type="NCBI Taxonomy" id="2768162"/>
    <lineage>
        <taxon>Bacteria</taxon>
        <taxon>Pseudomonadati</taxon>
        <taxon>Pseudomonadota</taxon>
        <taxon>Alphaproteobacteria</taxon>
        <taxon>Acetobacterales</taxon>
        <taxon>Roseomonadaceae</taxon>
        <taxon>Roseomonas</taxon>
    </lineage>
</organism>
<accession>A0ABS3KQP3</accession>
<gene>
    <name evidence="1" type="ORF">IAI61_12215</name>
</gene>
<comment type="caution">
    <text evidence="1">The sequence shown here is derived from an EMBL/GenBank/DDBJ whole genome shotgun (WGS) entry which is preliminary data.</text>
</comment>